<evidence type="ECO:0000259" key="1">
    <source>
        <dbReference type="Pfam" id="PF00561"/>
    </source>
</evidence>
<dbReference type="InterPro" id="IPR000073">
    <property type="entry name" value="AB_hydrolase_1"/>
</dbReference>
<organism evidence="2 3">
    <name type="scientific">Sphingobacterium siyangense</name>
    <dbReference type="NCBI Taxonomy" id="459529"/>
    <lineage>
        <taxon>Bacteria</taxon>
        <taxon>Pseudomonadati</taxon>
        <taxon>Bacteroidota</taxon>
        <taxon>Sphingobacteriia</taxon>
        <taxon>Sphingobacteriales</taxon>
        <taxon>Sphingobacteriaceae</taxon>
        <taxon>Sphingobacterium</taxon>
    </lineage>
</organism>
<dbReference type="RefSeq" id="WP_120336293.1">
    <property type="nucleotide sequence ID" value="NZ_DAINKZ010000011.1"/>
</dbReference>
<dbReference type="AlphaFoldDB" id="A0A420FDF1"/>
<dbReference type="InterPro" id="IPR050266">
    <property type="entry name" value="AB_hydrolase_sf"/>
</dbReference>
<accession>A0A420FDF1</accession>
<reference evidence="2 3" key="1">
    <citation type="submission" date="2016-07" db="EMBL/GenBank/DDBJ databases">
        <title>Genome analysis of Sphingobacterium siyangense T12B17.</title>
        <authorList>
            <person name="Xu D."/>
            <person name="Su Y."/>
            <person name="Zheng S."/>
        </authorList>
    </citation>
    <scope>NUCLEOTIDE SEQUENCE [LARGE SCALE GENOMIC DNA]</scope>
    <source>
        <strain evidence="2 3">T12B17</strain>
    </source>
</reference>
<proteinExistence type="predicted"/>
<comment type="caution">
    <text evidence="2">The sequence shown here is derived from an EMBL/GenBank/DDBJ whole genome shotgun (WGS) entry which is preliminary data.</text>
</comment>
<dbReference type="InterPro" id="IPR029058">
    <property type="entry name" value="AB_hydrolase_fold"/>
</dbReference>
<keyword evidence="3" id="KW-1185">Reference proteome</keyword>
<evidence type="ECO:0000313" key="3">
    <source>
        <dbReference type="Proteomes" id="UP000286402"/>
    </source>
</evidence>
<sequence length="273" mass="30661">MYGLKYNLLLSVFLLLTFPGLAVKAQLRDTMINVGNHSLHFTLMEGKGIPIVFESGAGNDASVWRKLLEPLSSKLGAPLITYDRAGFGKSEIDTVNISLTNEVKDLKTALQQLGYRDRYFFVAHSFGGNYTMKFITTHPGQVVGTVMIDIVSPYFMTMERSKSLKSEYASELDNIKKESLGFYHLVLNYEASTAVLHEVAGKINVPMTVIGSGKSPFEEPDRSLFIAALKKFADQKTNRRYLLAQNAEHHVFYDEPDLVIDEIVKLYQKTAFE</sequence>
<dbReference type="Proteomes" id="UP000286402">
    <property type="component" value="Unassembled WGS sequence"/>
</dbReference>
<protein>
    <recommendedName>
        <fullName evidence="1">AB hydrolase-1 domain-containing protein</fullName>
    </recommendedName>
</protein>
<gene>
    <name evidence="2" type="ORF">BCY89_18160</name>
</gene>
<dbReference type="EMBL" id="MCAQ01000029">
    <property type="protein sequence ID" value="RKF30861.1"/>
    <property type="molecule type" value="Genomic_DNA"/>
</dbReference>
<dbReference type="PANTHER" id="PTHR43798">
    <property type="entry name" value="MONOACYLGLYCEROL LIPASE"/>
    <property type="match status" value="1"/>
</dbReference>
<name>A0A420FDF1_9SPHI</name>
<dbReference type="SUPFAM" id="SSF53474">
    <property type="entry name" value="alpha/beta-Hydrolases"/>
    <property type="match status" value="1"/>
</dbReference>
<feature type="domain" description="AB hydrolase-1" evidence="1">
    <location>
        <begin position="50"/>
        <end position="152"/>
    </location>
</feature>
<dbReference type="Gene3D" id="3.40.50.1820">
    <property type="entry name" value="alpha/beta hydrolase"/>
    <property type="match status" value="1"/>
</dbReference>
<dbReference type="Pfam" id="PF00561">
    <property type="entry name" value="Abhydrolase_1"/>
    <property type="match status" value="1"/>
</dbReference>
<evidence type="ECO:0000313" key="2">
    <source>
        <dbReference type="EMBL" id="RKF30861.1"/>
    </source>
</evidence>